<evidence type="ECO:0000313" key="3">
    <source>
        <dbReference type="Proteomes" id="UP001139293"/>
    </source>
</evidence>
<protein>
    <submittedName>
        <fullName evidence="2">Uncharacterized protein</fullName>
    </submittedName>
</protein>
<keyword evidence="3" id="KW-1185">Reference proteome</keyword>
<dbReference type="RefSeq" id="WP_248948951.1">
    <property type="nucleotide sequence ID" value="NZ_JAKILB010000002.1"/>
</dbReference>
<evidence type="ECO:0000313" key="2">
    <source>
        <dbReference type="EMBL" id="MCL1137836.1"/>
    </source>
</evidence>
<accession>A0A9X2CFI0</accession>
<gene>
    <name evidence="2" type="ORF">L2740_04645</name>
</gene>
<feature type="signal peptide" evidence="1">
    <location>
        <begin position="1"/>
        <end position="34"/>
    </location>
</feature>
<name>A0A9X2CFI0_9GAMM</name>
<sequence>MNTFNKNIYLNKKIYTLMLISVLLSSLTGKAALAANKYAAPTDAIPILKITSHRTPLTDKNKIYANGLMQSPLAIEYKLGPNFINPQFLIKERYTHNILPRDGWDVEHEFNRLPHFISNIGGKIRKGKNPPKRTNPVRIFYVTNNTGHPDKIDVCVELTVINKTTLSEITRDTCDSRDKKDNAVTIQTLIPTKYQAADFSLTQKNKEAKDKLGKKLYLRYYELTSNNSNKFTLANPKRINIRKPDSAADVYSMPNVAALRVSKGDRLFYVEALKDEAKSFRRPDYVGNITNFRLNTKSSAKVKPILKLAAMYGKEFPKNVWPLSKKTQLANSITIRLIDKYGNPADLNLTISNWYLYFGNKLIW</sequence>
<dbReference type="AlphaFoldDB" id="A0A9X2CFI0"/>
<keyword evidence="1" id="KW-0732">Signal</keyword>
<evidence type="ECO:0000256" key="1">
    <source>
        <dbReference type="SAM" id="SignalP"/>
    </source>
</evidence>
<dbReference type="Proteomes" id="UP001139293">
    <property type="component" value="Unassembled WGS sequence"/>
</dbReference>
<feature type="chain" id="PRO_5040916365" evidence="1">
    <location>
        <begin position="35"/>
        <end position="364"/>
    </location>
</feature>
<proteinExistence type="predicted"/>
<organism evidence="2 3">
    <name type="scientific">Shewanella pneumatophori</name>
    <dbReference type="NCBI Taxonomy" id="314092"/>
    <lineage>
        <taxon>Bacteria</taxon>
        <taxon>Pseudomonadati</taxon>
        <taxon>Pseudomonadota</taxon>
        <taxon>Gammaproteobacteria</taxon>
        <taxon>Alteromonadales</taxon>
        <taxon>Shewanellaceae</taxon>
        <taxon>Shewanella</taxon>
    </lineage>
</organism>
<comment type="caution">
    <text evidence="2">The sequence shown here is derived from an EMBL/GenBank/DDBJ whole genome shotgun (WGS) entry which is preliminary data.</text>
</comment>
<dbReference type="EMBL" id="JAKILB010000002">
    <property type="protein sequence ID" value="MCL1137836.1"/>
    <property type="molecule type" value="Genomic_DNA"/>
</dbReference>
<reference evidence="2" key="1">
    <citation type="submission" date="2022-01" db="EMBL/GenBank/DDBJ databases">
        <title>Whole genome-based taxonomy of the Shewanellaceae.</title>
        <authorList>
            <person name="Martin-Rodriguez A.J."/>
        </authorList>
    </citation>
    <scope>NUCLEOTIDE SEQUENCE</scope>
    <source>
        <strain evidence="2">KCTC 23973</strain>
    </source>
</reference>